<feature type="region of interest" description="Disordered" evidence="1">
    <location>
        <begin position="50"/>
        <end position="70"/>
    </location>
</feature>
<evidence type="ECO:0000313" key="4">
    <source>
        <dbReference type="Proteomes" id="UP000030765"/>
    </source>
</evidence>
<evidence type="ECO:0000313" key="2">
    <source>
        <dbReference type="EMBL" id="KFB47792.1"/>
    </source>
</evidence>
<accession>A0A084WC48</accession>
<dbReference type="AlphaFoldDB" id="A0A084WC48"/>
<evidence type="ECO:0000313" key="3">
    <source>
        <dbReference type="EnsemblMetazoa" id="ASIC015866-PA"/>
    </source>
</evidence>
<organism evidence="2">
    <name type="scientific">Anopheles sinensis</name>
    <name type="common">Mosquito</name>
    <dbReference type="NCBI Taxonomy" id="74873"/>
    <lineage>
        <taxon>Eukaryota</taxon>
        <taxon>Metazoa</taxon>
        <taxon>Ecdysozoa</taxon>
        <taxon>Arthropoda</taxon>
        <taxon>Hexapoda</taxon>
        <taxon>Insecta</taxon>
        <taxon>Pterygota</taxon>
        <taxon>Neoptera</taxon>
        <taxon>Endopterygota</taxon>
        <taxon>Diptera</taxon>
        <taxon>Nematocera</taxon>
        <taxon>Culicoidea</taxon>
        <taxon>Culicidae</taxon>
        <taxon>Anophelinae</taxon>
        <taxon>Anopheles</taxon>
    </lineage>
</organism>
<sequence length="70" mass="7195">MIVNGCPLSIRLPNVNIIPPLPDDGGGGGGGVVVEDNHKSDIVRFAASMNPASASRAAQTERPNTNNRTG</sequence>
<dbReference type="EnsemblMetazoa" id="ASIC015866-RA">
    <property type="protein sequence ID" value="ASIC015866-PA"/>
    <property type="gene ID" value="ASIC015866"/>
</dbReference>
<proteinExistence type="predicted"/>
<gene>
    <name evidence="2" type="ORF">ZHAS_00015866</name>
</gene>
<name>A0A084WC48_ANOSI</name>
<reference evidence="3" key="2">
    <citation type="submission" date="2020-05" db="UniProtKB">
        <authorList>
            <consortium name="EnsemblMetazoa"/>
        </authorList>
    </citation>
    <scope>IDENTIFICATION</scope>
</reference>
<dbReference type="Proteomes" id="UP000030765">
    <property type="component" value="Unassembled WGS sequence"/>
</dbReference>
<dbReference type="VEuPathDB" id="VectorBase:ASIC015866"/>
<protein>
    <submittedName>
        <fullName evidence="2 3">Uncharacterized protein</fullName>
    </submittedName>
</protein>
<dbReference type="EMBL" id="ATLV01022561">
    <property type="status" value="NOT_ANNOTATED_CDS"/>
    <property type="molecule type" value="Genomic_DNA"/>
</dbReference>
<keyword evidence="4" id="KW-1185">Reference proteome</keyword>
<dbReference type="EMBL" id="KE525333">
    <property type="protein sequence ID" value="KFB47792.1"/>
    <property type="molecule type" value="Genomic_DNA"/>
</dbReference>
<evidence type="ECO:0000256" key="1">
    <source>
        <dbReference type="SAM" id="MobiDB-lite"/>
    </source>
</evidence>
<reference evidence="2 4" key="1">
    <citation type="journal article" date="2014" name="BMC Genomics">
        <title>Genome sequence of Anopheles sinensis provides insight into genetics basis of mosquito competence for malaria parasites.</title>
        <authorList>
            <person name="Zhou D."/>
            <person name="Zhang D."/>
            <person name="Ding G."/>
            <person name="Shi L."/>
            <person name="Hou Q."/>
            <person name="Ye Y."/>
            <person name="Xu Y."/>
            <person name="Zhou H."/>
            <person name="Xiong C."/>
            <person name="Li S."/>
            <person name="Yu J."/>
            <person name="Hong S."/>
            <person name="Yu X."/>
            <person name="Zou P."/>
            <person name="Chen C."/>
            <person name="Chang X."/>
            <person name="Wang W."/>
            <person name="Lv Y."/>
            <person name="Sun Y."/>
            <person name="Ma L."/>
            <person name="Shen B."/>
            <person name="Zhu C."/>
        </authorList>
    </citation>
    <scope>NUCLEOTIDE SEQUENCE [LARGE SCALE GENOMIC DNA]</scope>
</reference>